<dbReference type="Pfam" id="PF01758">
    <property type="entry name" value="SBF"/>
    <property type="match status" value="1"/>
</dbReference>
<accession>A0A401XNI1</accession>
<gene>
    <name evidence="6" type="ORF">JCM31826_20580</name>
</gene>
<feature type="transmembrane region" description="Helical" evidence="5">
    <location>
        <begin position="147"/>
        <end position="165"/>
    </location>
</feature>
<dbReference type="Proteomes" id="UP000286715">
    <property type="component" value="Unassembled WGS sequence"/>
</dbReference>
<feature type="transmembrane region" description="Helical" evidence="5">
    <location>
        <begin position="267"/>
        <end position="288"/>
    </location>
</feature>
<dbReference type="GO" id="GO:0016020">
    <property type="term" value="C:membrane"/>
    <property type="evidence" value="ECO:0007669"/>
    <property type="project" value="UniProtKB-SubCell"/>
</dbReference>
<organism evidence="6 7">
    <name type="scientific">Thermaurantimonas aggregans</name>
    <dbReference type="NCBI Taxonomy" id="2173829"/>
    <lineage>
        <taxon>Bacteria</taxon>
        <taxon>Pseudomonadati</taxon>
        <taxon>Bacteroidota</taxon>
        <taxon>Flavobacteriia</taxon>
        <taxon>Flavobacteriales</taxon>
        <taxon>Schleiferiaceae</taxon>
        <taxon>Thermaurantimonas</taxon>
    </lineage>
</organism>
<reference evidence="6 7" key="1">
    <citation type="submission" date="2018-11" db="EMBL/GenBank/DDBJ databases">
        <title>Schleiferia aggregans sp. nov., a moderately thermophilic heterotrophic bacterium isolated from microbial mats at a terrestrial hot spring.</title>
        <authorList>
            <person name="Iino T."/>
            <person name="Ohkuma M."/>
            <person name="Haruta S."/>
        </authorList>
    </citation>
    <scope>NUCLEOTIDE SEQUENCE [LARGE SCALE GENOMIC DNA]</scope>
    <source>
        <strain evidence="6 7">LA</strain>
    </source>
</reference>
<feature type="transmembrane region" description="Helical" evidence="5">
    <location>
        <begin position="16"/>
        <end position="35"/>
    </location>
</feature>
<dbReference type="InterPro" id="IPR038770">
    <property type="entry name" value="Na+/solute_symporter_sf"/>
</dbReference>
<dbReference type="InterPro" id="IPR002657">
    <property type="entry name" value="BilAc:Na_symport/Acr3"/>
</dbReference>
<protein>
    <recommendedName>
        <fullName evidence="8">Transporter</fullName>
    </recommendedName>
</protein>
<dbReference type="EMBL" id="BHZE01000027">
    <property type="protein sequence ID" value="GCD78576.1"/>
    <property type="molecule type" value="Genomic_DNA"/>
</dbReference>
<dbReference type="InterPro" id="IPR004710">
    <property type="entry name" value="Bilac:Na_transpt"/>
</dbReference>
<evidence type="ECO:0000313" key="6">
    <source>
        <dbReference type="EMBL" id="GCD78576.1"/>
    </source>
</evidence>
<feature type="transmembrane region" description="Helical" evidence="5">
    <location>
        <begin position="208"/>
        <end position="227"/>
    </location>
</feature>
<proteinExistence type="predicted"/>
<comment type="subcellular location">
    <subcellularLocation>
        <location evidence="1">Membrane</location>
        <topology evidence="1">Multi-pass membrane protein</topology>
    </subcellularLocation>
</comment>
<evidence type="ECO:0000313" key="7">
    <source>
        <dbReference type="Proteomes" id="UP000286715"/>
    </source>
</evidence>
<name>A0A401XNI1_9FLAO</name>
<sequence length="297" mass="31821">MQEKLPAMQTNILTEVFLPISLAIIMLGMGLGLTWDDFARIVKFPKSVAAGLVNQLLLLPLVGLLIVSTIPITKELAVGLMVLAACPGGVTSNLITHLSRGNTALSITLTAITSVITIFTIPFIVNFSLDFFMGKEANIELPVGKTMIQIFGVTLVPVAIGMFIRKKASAFAEKADRPVRIFSAVIFALIVLAAILKERQNLPEYFRTAGLAALLLNLATMALGWFSGAITGIPYEDKISIVIESGIQNGTLGIMITATLLENPAMTVAPALYSLIMFMTGGLLIIGFSRKRQLAEA</sequence>
<keyword evidence="3 5" id="KW-1133">Transmembrane helix</keyword>
<evidence type="ECO:0000256" key="5">
    <source>
        <dbReference type="SAM" id="Phobius"/>
    </source>
</evidence>
<dbReference type="PANTHER" id="PTHR10361:SF24">
    <property type="entry name" value="P3 PROTEIN"/>
    <property type="match status" value="1"/>
</dbReference>
<dbReference type="PANTHER" id="PTHR10361">
    <property type="entry name" value="SODIUM-BILE ACID COTRANSPORTER"/>
    <property type="match status" value="1"/>
</dbReference>
<dbReference type="Gene3D" id="1.20.1530.20">
    <property type="match status" value="1"/>
</dbReference>
<evidence type="ECO:0000256" key="3">
    <source>
        <dbReference type="ARBA" id="ARBA00022989"/>
    </source>
</evidence>
<keyword evidence="4 5" id="KW-0472">Membrane</keyword>
<feature type="transmembrane region" description="Helical" evidence="5">
    <location>
        <begin position="76"/>
        <end position="95"/>
    </location>
</feature>
<feature type="transmembrane region" description="Helical" evidence="5">
    <location>
        <begin position="177"/>
        <end position="196"/>
    </location>
</feature>
<comment type="caution">
    <text evidence="6">The sequence shown here is derived from an EMBL/GenBank/DDBJ whole genome shotgun (WGS) entry which is preliminary data.</text>
</comment>
<feature type="transmembrane region" description="Helical" evidence="5">
    <location>
        <begin position="107"/>
        <end position="127"/>
    </location>
</feature>
<evidence type="ECO:0008006" key="8">
    <source>
        <dbReference type="Google" id="ProtNLM"/>
    </source>
</evidence>
<keyword evidence="7" id="KW-1185">Reference proteome</keyword>
<dbReference type="AlphaFoldDB" id="A0A401XNI1"/>
<keyword evidence="2 5" id="KW-0812">Transmembrane</keyword>
<evidence type="ECO:0000256" key="2">
    <source>
        <dbReference type="ARBA" id="ARBA00022692"/>
    </source>
</evidence>
<feature type="transmembrane region" description="Helical" evidence="5">
    <location>
        <begin position="47"/>
        <end position="70"/>
    </location>
</feature>
<evidence type="ECO:0000256" key="1">
    <source>
        <dbReference type="ARBA" id="ARBA00004141"/>
    </source>
</evidence>
<evidence type="ECO:0000256" key="4">
    <source>
        <dbReference type="ARBA" id="ARBA00023136"/>
    </source>
</evidence>